<feature type="transmembrane region" description="Helical" evidence="6">
    <location>
        <begin position="330"/>
        <end position="351"/>
    </location>
</feature>
<dbReference type="EMBL" id="BMNY01000003">
    <property type="protein sequence ID" value="GGM78426.1"/>
    <property type="molecule type" value="Genomic_DNA"/>
</dbReference>
<gene>
    <name evidence="8" type="ORF">GCM10007108_15720</name>
</gene>
<keyword evidence="5 6" id="KW-0472">Membrane</keyword>
<evidence type="ECO:0000256" key="1">
    <source>
        <dbReference type="ARBA" id="ARBA00004651"/>
    </source>
</evidence>
<feature type="transmembrane region" description="Helical" evidence="6">
    <location>
        <begin position="240"/>
        <end position="262"/>
    </location>
</feature>
<dbReference type="RefSeq" id="WP_188681698.1">
    <property type="nucleotide sequence ID" value="NZ_BMNY01000003.1"/>
</dbReference>
<proteinExistence type="predicted"/>
<keyword evidence="9" id="KW-1185">Reference proteome</keyword>
<dbReference type="Pfam" id="PF07690">
    <property type="entry name" value="MFS_1"/>
    <property type="match status" value="1"/>
</dbReference>
<feature type="transmembrane region" description="Helical" evidence="6">
    <location>
        <begin position="101"/>
        <end position="119"/>
    </location>
</feature>
<feature type="transmembrane region" description="Helical" evidence="6">
    <location>
        <begin position="363"/>
        <end position="381"/>
    </location>
</feature>
<feature type="transmembrane region" description="Helical" evidence="6">
    <location>
        <begin position="131"/>
        <end position="152"/>
    </location>
</feature>
<name>A0AA37FC96_9ARCH</name>
<keyword evidence="3 6" id="KW-0812">Transmembrane</keyword>
<evidence type="ECO:0000256" key="6">
    <source>
        <dbReference type="SAM" id="Phobius"/>
    </source>
</evidence>
<evidence type="ECO:0000256" key="4">
    <source>
        <dbReference type="ARBA" id="ARBA00022989"/>
    </source>
</evidence>
<keyword evidence="2" id="KW-1003">Cell membrane</keyword>
<dbReference type="InterPro" id="IPR011701">
    <property type="entry name" value="MFS"/>
</dbReference>
<accession>A0AA37FC96</accession>
<dbReference type="AlphaFoldDB" id="A0AA37FC96"/>
<dbReference type="GO" id="GO:0005886">
    <property type="term" value="C:plasma membrane"/>
    <property type="evidence" value="ECO:0007669"/>
    <property type="project" value="UniProtKB-SubCell"/>
</dbReference>
<comment type="subcellular location">
    <subcellularLocation>
        <location evidence="1">Cell membrane</location>
        <topology evidence="1">Multi-pass membrane protein</topology>
    </subcellularLocation>
</comment>
<dbReference type="PANTHER" id="PTHR43124:SF3">
    <property type="entry name" value="CHLORAMPHENICOL EFFLUX PUMP RV0191"/>
    <property type="match status" value="1"/>
</dbReference>
<feature type="transmembrane region" description="Helical" evidence="6">
    <location>
        <begin position="71"/>
        <end position="89"/>
    </location>
</feature>
<evidence type="ECO:0000256" key="3">
    <source>
        <dbReference type="ARBA" id="ARBA00022692"/>
    </source>
</evidence>
<evidence type="ECO:0000256" key="5">
    <source>
        <dbReference type="ARBA" id="ARBA00023136"/>
    </source>
</evidence>
<evidence type="ECO:0000259" key="7">
    <source>
        <dbReference type="PROSITE" id="PS50850"/>
    </source>
</evidence>
<dbReference type="InterPro" id="IPR036259">
    <property type="entry name" value="MFS_trans_sf"/>
</dbReference>
<reference evidence="8" key="1">
    <citation type="journal article" date="2014" name="Int. J. Syst. Evol. Microbiol.">
        <title>Complete genome sequence of Corynebacterium casei LMG S-19264T (=DSM 44701T), isolated from a smear-ripened cheese.</title>
        <authorList>
            <consortium name="US DOE Joint Genome Institute (JGI-PGF)"/>
            <person name="Walter F."/>
            <person name="Albersmeier A."/>
            <person name="Kalinowski J."/>
            <person name="Ruckert C."/>
        </authorList>
    </citation>
    <scope>NUCLEOTIDE SEQUENCE</scope>
    <source>
        <strain evidence="8">JCM 13583</strain>
    </source>
</reference>
<feature type="transmembrane region" description="Helical" evidence="6">
    <location>
        <begin position="274"/>
        <end position="295"/>
    </location>
</feature>
<dbReference type="GO" id="GO:0022857">
    <property type="term" value="F:transmembrane transporter activity"/>
    <property type="evidence" value="ECO:0007669"/>
    <property type="project" value="InterPro"/>
</dbReference>
<dbReference type="PROSITE" id="PS50850">
    <property type="entry name" value="MFS"/>
    <property type="match status" value="1"/>
</dbReference>
<organism evidence="8 9">
    <name type="scientific">Thermogymnomonas acidicola</name>
    <dbReference type="NCBI Taxonomy" id="399579"/>
    <lineage>
        <taxon>Archaea</taxon>
        <taxon>Methanobacteriati</taxon>
        <taxon>Thermoplasmatota</taxon>
        <taxon>Thermoplasmata</taxon>
        <taxon>Thermoplasmatales</taxon>
        <taxon>Thermogymnomonas</taxon>
    </lineage>
</organism>
<dbReference type="Proteomes" id="UP000632195">
    <property type="component" value="Unassembled WGS sequence"/>
</dbReference>
<feature type="transmembrane region" description="Helical" evidence="6">
    <location>
        <begin position="205"/>
        <end position="228"/>
    </location>
</feature>
<evidence type="ECO:0000313" key="9">
    <source>
        <dbReference type="Proteomes" id="UP000632195"/>
    </source>
</evidence>
<dbReference type="Gene3D" id="1.20.1250.20">
    <property type="entry name" value="MFS general substrate transporter like domains"/>
    <property type="match status" value="2"/>
</dbReference>
<sequence length="398" mass="42524">MRASLRAAAIHTARAVYALNWFDISPALIYISRQLDLSIPQLGLMTTGFYIGLATFQLLGGILASRLGNRLTATLGISILGLASIVTGLSQDLPELFASRFFAGMGSAFFFSPALGSLSEIVPRDRYTVHVGIYNGAFNIGAGTGVLGWAYLDRIMSWRITMSLGGALALALGAVSYVALMGVSEHRSVGRALSSNLKRVVASRYLWIVPVAGIAPMVAETITGQFMVYYLETGLHSGTATAGTVSSLFLFLGFIGGLVGGMQFQRTRRKMGTFIAVLVLTGALLVAVALLRNIYAVSLSLVAMGMLTVDGFSILYAIAAFFVHDRSMVSFSLAFVNFMQQVLSIAFPFAFTYVDALSGYTPAWLSMAAISFAALPLLALVGKGELRRLGQWRRAEGG</sequence>
<reference evidence="8" key="2">
    <citation type="submission" date="2022-09" db="EMBL/GenBank/DDBJ databases">
        <authorList>
            <person name="Sun Q."/>
            <person name="Ohkuma M."/>
        </authorList>
    </citation>
    <scope>NUCLEOTIDE SEQUENCE</scope>
    <source>
        <strain evidence="8">JCM 13583</strain>
    </source>
</reference>
<protein>
    <recommendedName>
        <fullName evidence="7">Major facilitator superfamily (MFS) profile domain-containing protein</fullName>
    </recommendedName>
</protein>
<keyword evidence="4 6" id="KW-1133">Transmembrane helix</keyword>
<evidence type="ECO:0000313" key="8">
    <source>
        <dbReference type="EMBL" id="GGM78426.1"/>
    </source>
</evidence>
<dbReference type="InterPro" id="IPR020846">
    <property type="entry name" value="MFS_dom"/>
</dbReference>
<feature type="transmembrane region" description="Helical" evidence="6">
    <location>
        <begin position="42"/>
        <end position="64"/>
    </location>
</feature>
<dbReference type="PANTHER" id="PTHR43124">
    <property type="entry name" value="PURINE EFFLUX PUMP PBUE"/>
    <property type="match status" value="1"/>
</dbReference>
<feature type="transmembrane region" description="Helical" evidence="6">
    <location>
        <begin position="301"/>
        <end position="323"/>
    </location>
</feature>
<comment type="caution">
    <text evidence="8">The sequence shown here is derived from an EMBL/GenBank/DDBJ whole genome shotgun (WGS) entry which is preliminary data.</text>
</comment>
<feature type="transmembrane region" description="Helical" evidence="6">
    <location>
        <begin position="164"/>
        <end position="184"/>
    </location>
</feature>
<dbReference type="SUPFAM" id="SSF103473">
    <property type="entry name" value="MFS general substrate transporter"/>
    <property type="match status" value="1"/>
</dbReference>
<evidence type="ECO:0000256" key="2">
    <source>
        <dbReference type="ARBA" id="ARBA00022475"/>
    </source>
</evidence>
<feature type="domain" description="Major facilitator superfamily (MFS) profile" evidence="7">
    <location>
        <begin position="1"/>
        <end position="386"/>
    </location>
</feature>
<dbReference type="InterPro" id="IPR050189">
    <property type="entry name" value="MFS_Efflux_Transporters"/>
</dbReference>